<accession>A0ABS9THE2</accession>
<sequence>MSTEHSSLITAPPGGVWTDDVGVITGALELRTTCADDGEVQVSVRYEEADEWYTVRGGKAELHDPADAEVLHSVLAAVLDRPEG</sequence>
<proteinExistence type="predicted"/>
<organism evidence="1 2">
    <name type="scientific">Pseudonocardia alaniniphila</name>
    <dbReference type="NCBI Taxonomy" id="75291"/>
    <lineage>
        <taxon>Bacteria</taxon>
        <taxon>Bacillati</taxon>
        <taxon>Actinomycetota</taxon>
        <taxon>Actinomycetes</taxon>
        <taxon>Pseudonocardiales</taxon>
        <taxon>Pseudonocardiaceae</taxon>
        <taxon>Pseudonocardia</taxon>
    </lineage>
</organism>
<dbReference type="Proteomes" id="UP001299970">
    <property type="component" value="Unassembled WGS sequence"/>
</dbReference>
<evidence type="ECO:0000313" key="1">
    <source>
        <dbReference type="EMBL" id="MCH6167965.1"/>
    </source>
</evidence>
<comment type="caution">
    <text evidence="1">The sequence shown here is derived from an EMBL/GenBank/DDBJ whole genome shotgun (WGS) entry which is preliminary data.</text>
</comment>
<dbReference type="RefSeq" id="WP_241038596.1">
    <property type="nucleotide sequence ID" value="NZ_BAAAJF010000012.1"/>
</dbReference>
<gene>
    <name evidence="1" type="ORF">MMF94_19940</name>
</gene>
<keyword evidence="2" id="KW-1185">Reference proteome</keyword>
<protein>
    <submittedName>
        <fullName evidence="1">Uncharacterized protein</fullName>
    </submittedName>
</protein>
<evidence type="ECO:0000313" key="2">
    <source>
        <dbReference type="Proteomes" id="UP001299970"/>
    </source>
</evidence>
<name>A0ABS9THE2_9PSEU</name>
<reference evidence="1 2" key="1">
    <citation type="submission" date="2022-03" db="EMBL/GenBank/DDBJ databases">
        <title>Pseudonocardia alaer sp. nov., a novel actinomycete isolated from reed forest soil.</title>
        <authorList>
            <person name="Wang L."/>
        </authorList>
    </citation>
    <scope>NUCLEOTIDE SEQUENCE [LARGE SCALE GENOMIC DNA]</scope>
    <source>
        <strain evidence="1 2">Y-16303</strain>
    </source>
</reference>
<dbReference type="EMBL" id="JAKXMK010000016">
    <property type="protein sequence ID" value="MCH6167965.1"/>
    <property type="molecule type" value="Genomic_DNA"/>
</dbReference>